<organism evidence="1 2">
    <name type="scientific">Endozoicomonas euniceicola</name>
    <dbReference type="NCBI Taxonomy" id="1234143"/>
    <lineage>
        <taxon>Bacteria</taxon>
        <taxon>Pseudomonadati</taxon>
        <taxon>Pseudomonadota</taxon>
        <taxon>Gammaproteobacteria</taxon>
        <taxon>Oceanospirillales</taxon>
        <taxon>Endozoicomonadaceae</taxon>
        <taxon>Endozoicomonas</taxon>
    </lineage>
</organism>
<reference evidence="1" key="1">
    <citation type="submission" date="2022-10" db="EMBL/GenBank/DDBJ databases">
        <title>Completed Genome Sequence of two octocoral isolated bacterium, Endozoicomonas euniceicola EF212T and Endozoicomonas gorgoniicola PS125T.</title>
        <authorList>
            <person name="Chiou Y.-J."/>
            <person name="Chen Y.-H."/>
        </authorList>
    </citation>
    <scope>NUCLEOTIDE SEQUENCE</scope>
    <source>
        <strain evidence="1">EF212</strain>
    </source>
</reference>
<gene>
    <name evidence="1" type="ORF">NX720_09380</name>
</gene>
<accession>A0ABY6GZ62</accession>
<evidence type="ECO:0000313" key="1">
    <source>
        <dbReference type="EMBL" id="UYM18097.1"/>
    </source>
</evidence>
<protein>
    <submittedName>
        <fullName evidence="1">Uncharacterized protein</fullName>
    </submittedName>
</protein>
<keyword evidence="2" id="KW-1185">Reference proteome</keyword>
<dbReference type="Proteomes" id="UP001163255">
    <property type="component" value="Chromosome"/>
</dbReference>
<dbReference type="EMBL" id="CP103300">
    <property type="protein sequence ID" value="UYM18097.1"/>
    <property type="molecule type" value="Genomic_DNA"/>
</dbReference>
<evidence type="ECO:0000313" key="2">
    <source>
        <dbReference type="Proteomes" id="UP001163255"/>
    </source>
</evidence>
<sequence>MYANRGEFNSTAKRQVEMVERMRQRSRYSLTRSTLLKENKCNLLKWTPVGGANA</sequence>
<proteinExistence type="predicted"/>
<dbReference type="RefSeq" id="WP_262600862.1">
    <property type="nucleotide sequence ID" value="NZ_CP103300.1"/>
</dbReference>
<name>A0ABY6GZ62_9GAMM</name>